<organism evidence="4 5">
    <name type="scientific">Conexivisphaera calida</name>
    <dbReference type="NCBI Taxonomy" id="1874277"/>
    <lineage>
        <taxon>Archaea</taxon>
        <taxon>Nitrososphaerota</taxon>
        <taxon>Conexivisphaeria</taxon>
        <taxon>Conexivisphaerales</taxon>
        <taxon>Conexivisphaeraceae</taxon>
        <taxon>Conexivisphaera</taxon>
    </lineage>
</organism>
<dbReference type="Proteomes" id="UP000509448">
    <property type="component" value="Chromosome"/>
</dbReference>
<evidence type="ECO:0000313" key="4">
    <source>
        <dbReference type="EMBL" id="BBE42937.1"/>
    </source>
</evidence>
<dbReference type="AlphaFoldDB" id="A0A4P2VGC1"/>
<dbReference type="PANTHER" id="PTHR15239">
    <property type="entry name" value="NUCLEAR EXPORT MEDIATOR FACTOR NEMF"/>
    <property type="match status" value="1"/>
</dbReference>
<dbReference type="InterPro" id="IPR008532">
    <property type="entry name" value="NFACT_RNA-bd"/>
</dbReference>
<evidence type="ECO:0000313" key="5">
    <source>
        <dbReference type="Proteomes" id="UP000509448"/>
    </source>
</evidence>
<dbReference type="EMBL" id="AP018732">
    <property type="protein sequence ID" value="BBE42937.1"/>
    <property type="molecule type" value="Genomic_DNA"/>
</dbReference>
<sequence length="654" mass="72363">MEIGTRLRGYYINNVYRAGPLALVLRLRSPEGRESLLVVHTRRAAWITEKAARIQGMDESSRRLRDHLVRLRIGGAGAVKNERIIEIQADPDRRIYMEFFGAGNIVVVYSGIIEAALNSFEGRGRSVIPGAPYELPSPRRMIFEIPADQLISAAAESSRPLDRTLGSRFLAPSKYLEEALWRVGLDPNVPANSIARRDLERLAEELARMYAELTSGISLYLYRNDGVLEVSASRLRRLEDLYHVSPELYESPSEALDAALRAEITEAVSTSTDEGLEERRRLEEEARAQEARAQELSAKATALRELASGLTSGSLSIEEALRHLEGDVEVRGERVILGDIGVPAGNPYALASAIYGYAKKLESAAESLMSKAAEVRNRAVRLEEEYAHMRPPEELVAQERRWYERHRWFYTSSALLAVGGRDASGNSALIRRYMDEGDVIFHAEVVGSPFFILKDGRKTAREDDIREVAQATVSFSRAWREGLAAADAYYVYPEQVSPSAPSGEYLPRGSFMIRGTRNYVKGLKLEVAVGLCVEPAEGRTVLCSAPRRSMDEHGLVYVIVEPGHMKASEAASKIIRMLSDHLPPSLSGLRGNLRTDEVVRLLPPGNSKVVEVARGKRLRDMGVGMGIRDNVRAPHGTEGQGGNEQPHNNGVPKG</sequence>
<evidence type="ECO:0000259" key="3">
    <source>
        <dbReference type="Pfam" id="PF05670"/>
    </source>
</evidence>
<feature type="coiled-coil region" evidence="1">
    <location>
        <begin position="358"/>
        <end position="385"/>
    </location>
</feature>
<feature type="coiled-coil region" evidence="1">
    <location>
        <begin position="272"/>
        <end position="306"/>
    </location>
</feature>
<dbReference type="GO" id="GO:0043023">
    <property type="term" value="F:ribosomal large subunit binding"/>
    <property type="evidence" value="ECO:0007669"/>
    <property type="project" value="TreeGrafter"/>
</dbReference>
<dbReference type="InterPro" id="IPR051608">
    <property type="entry name" value="RQC_Subunit_NEMF"/>
</dbReference>
<dbReference type="GO" id="GO:1990112">
    <property type="term" value="C:RQC complex"/>
    <property type="evidence" value="ECO:0007669"/>
    <property type="project" value="TreeGrafter"/>
</dbReference>
<gene>
    <name evidence="4" type="ORF">NAS2_1560</name>
</gene>
<proteinExistence type="predicted"/>
<dbReference type="KEGG" id="ccai:NAS2_1560"/>
<dbReference type="PANTHER" id="PTHR15239:SF6">
    <property type="entry name" value="RIBOSOME QUALITY CONTROL COMPLEX SUBUNIT NEMF"/>
    <property type="match status" value="1"/>
</dbReference>
<name>A0A4P2VGC1_9ARCH</name>
<reference evidence="4 5" key="1">
    <citation type="journal article" date="2019" name="ISME J.">
        <title>Isolation and characterization of a thermophilic sulfur- and iron-reducing thaumarchaeote from a terrestrial acidic hot spring.</title>
        <authorList>
            <person name="Kato S."/>
            <person name="Itoh T."/>
            <person name="Yuki M."/>
            <person name="Nagamori M."/>
            <person name="Ohnishi M."/>
            <person name="Uematsu K."/>
            <person name="Suzuki K."/>
            <person name="Takashina T."/>
            <person name="Ohkuma M."/>
        </authorList>
    </citation>
    <scope>NUCLEOTIDE SEQUENCE [LARGE SCALE GENOMIC DNA]</scope>
    <source>
        <strain evidence="4 5">NAS-02</strain>
    </source>
</reference>
<evidence type="ECO:0000256" key="2">
    <source>
        <dbReference type="SAM" id="MobiDB-lite"/>
    </source>
</evidence>
<keyword evidence="5" id="KW-1185">Reference proteome</keyword>
<accession>A0A4P2VGC1</accession>
<dbReference type="Pfam" id="PF05833">
    <property type="entry name" value="NFACT_N"/>
    <property type="match status" value="1"/>
</dbReference>
<dbReference type="Pfam" id="PF05670">
    <property type="entry name" value="NFACT-R_1"/>
    <property type="match status" value="1"/>
</dbReference>
<feature type="region of interest" description="Disordered" evidence="2">
    <location>
        <begin position="629"/>
        <end position="654"/>
    </location>
</feature>
<dbReference type="GO" id="GO:0000049">
    <property type="term" value="F:tRNA binding"/>
    <property type="evidence" value="ECO:0007669"/>
    <property type="project" value="TreeGrafter"/>
</dbReference>
<protein>
    <submittedName>
        <fullName evidence="4">COG1293, Predicted RNA-binding protein homologous to eukaryotic snRNP</fullName>
    </submittedName>
</protein>
<dbReference type="GO" id="GO:0072344">
    <property type="term" value="P:rescue of stalled ribosome"/>
    <property type="evidence" value="ECO:0007669"/>
    <property type="project" value="TreeGrafter"/>
</dbReference>
<evidence type="ECO:0000256" key="1">
    <source>
        <dbReference type="SAM" id="Coils"/>
    </source>
</evidence>
<feature type="domain" description="NFACT RNA-binding" evidence="3">
    <location>
        <begin position="407"/>
        <end position="515"/>
    </location>
</feature>
<dbReference type="Gene3D" id="2.30.310.10">
    <property type="entry name" value="ibrinogen binding protein from staphylococcus aureus domain"/>
    <property type="match status" value="1"/>
</dbReference>
<keyword evidence="1" id="KW-0175">Coiled coil</keyword>